<sequence>MALADVLALRKDDTLLSARTSAKAISLSYRTAEFFSFVPFTICGTTIFSSEMSRGSGAAALRKDDTLLETCKAAMDSGARESLQNARKAISKSVFMSVTKLEELDETLPRF</sequence>
<dbReference type="AlphaFoldDB" id="A0A1W0X4B2"/>
<protein>
    <submittedName>
        <fullName evidence="1">Uncharacterized protein</fullName>
    </submittedName>
</protein>
<evidence type="ECO:0000313" key="1">
    <source>
        <dbReference type="EMBL" id="OQV22261.1"/>
    </source>
</evidence>
<dbReference type="EMBL" id="MTYJ01000018">
    <property type="protein sequence ID" value="OQV22261.1"/>
    <property type="molecule type" value="Genomic_DNA"/>
</dbReference>
<gene>
    <name evidence="1" type="ORF">BV898_03764</name>
</gene>
<comment type="caution">
    <text evidence="1">The sequence shown here is derived from an EMBL/GenBank/DDBJ whole genome shotgun (WGS) entry which is preliminary data.</text>
</comment>
<keyword evidence="2" id="KW-1185">Reference proteome</keyword>
<organism evidence="1 2">
    <name type="scientific">Hypsibius exemplaris</name>
    <name type="common">Freshwater tardigrade</name>
    <dbReference type="NCBI Taxonomy" id="2072580"/>
    <lineage>
        <taxon>Eukaryota</taxon>
        <taxon>Metazoa</taxon>
        <taxon>Ecdysozoa</taxon>
        <taxon>Tardigrada</taxon>
        <taxon>Eutardigrada</taxon>
        <taxon>Parachela</taxon>
        <taxon>Hypsibioidea</taxon>
        <taxon>Hypsibiidae</taxon>
        <taxon>Hypsibius</taxon>
    </lineage>
</organism>
<reference evidence="2" key="1">
    <citation type="submission" date="2017-01" db="EMBL/GenBank/DDBJ databases">
        <title>Comparative genomics of anhydrobiosis in the tardigrade Hypsibius dujardini.</title>
        <authorList>
            <person name="Yoshida Y."/>
            <person name="Koutsovoulos G."/>
            <person name="Laetsch D."/>
            <person name="Stevens L."/>
            <person name="Kumar S."/>
            <person name="Horikawa D."/>
            <person name="Ishino K."/>
            <person name="Komine S."/>
            <person name="Tomita M."/>
            <person name="Blaxter M."/>
            <person name="Arakawa K."/>
        </authorList>
    </citation>
    <scope>NUCLEOTIDE SEQUENCE [LARGE SCALE GENOMIC DNA]</scope>
    <source>
        <strain evidence="2">Z151</strain>
    </source>
</reference>
<evidence type="ECO:0000313" key="2">
    <source>
        <dbReference type="Proteomes" id="UP000192578"/>
    </source>
</evidence>
<proteinExistence type="predicted"/>
<name>A0A1W0X4B2_HYPEX</name>
<dbReference type="Proteomes" id="UP000192578">
    <property type="component" value="Unassembled WGS sequence"/>
</dbReference>
<accession>A0A1W0X4B2</accession>